<gene>
    <name evidence="3" type="primary">yefM</name>
    <name evidence="3" type="ORF">KU39_3p4</name>
</gene>
<dbReference type="Pfam" id="PF02604">
    <property type="entry name" value="PhdYeFM_antitox"/>
    <property type="match status" value="1"/>
</dbReference>
<dbReference type="PANTHER" id="PTHR33713:SF10">
    <property type="entry name" value="ANTITOXIN YAFN"/>
    <property type="match status" value="1"/>
</dbReference>
<evidence type="ECO:0000313" key="3">
    <source>
        <dbReference type="EMBL" id="ALB24466.1"/>
    </source>
</evidence>
<geneLocation type="plasmid" evidence="3 4">
    <name>pPSB1-3</name>
</geneLocation>
<dbReference type="PANTHER" id="PTHR33713">
    <property type="entry name" value="ANTITOXIN YAFN-RELATED"/>
    <property type="match status" value="1"/>
</dbReference>
<evidence type="ECO:0000256" key="2">
    <source>
        <dbReference type="RuleBase" id="RU362080"/>
    </source>
</evidence>
<keyword evidence="3" id="KW-0614">Plasmid</keyword>
<sequence length="84" mass="9555">MKQLYAQQSVTITELRKSPTSVINEANGEPVVILNHNVPAAYMVPPELFEAMLDSYEDRQLEGIVKKRLHSPDRDFIDVDVDDL</sequence>
<protein>
    <recommendedName>
        <fullName evidence="2">Antitoxin</fullName>
    </recommendedName>
</protein>
<dbReference type="Proteomes" id="UP000029558">
    <property type="component" value="Plasmid pPSB1-3"/>
</dbReference>
<reference evidence="3 4" key="1">
    <citation type="journal article" date="2014" name="Genome Announc.">
        <title>Comparative Genome Analysis of Two Isolates of the Fish Pathogen Piscirickettsia salmonis from Different Hosts Reveals Major Differences in Virulence-Associated Secretion Systems.</title>
        <authorList>
            <person name="Bohle H."/>
            <person name="Henriquez P."/>
            <person name="Grothusen H."/>
            <person name="Navas E."/>
            <person name="Sandoval A."/>
            <person name="Bustamante F."/>
            <person name="Bustos P."/>
            <person name="Mancilla M."/>
        </authorList>
    </citation>
    <scope>NUCLEOTIDE SEQUENCE [LARGE SCALE GENOMIC DNA]</scope>
    <source>
        <strain evidence="4">B1-32597</strain>
    </source>
</reference>
<name>A0AAC9EVK8_PISSA</name>
<organism evidence="3 4">
    <name type="scientific">Piscirickettsia salmonis</name>
    <dbReference type="NCBI Taxonomy" id="1238"/>
    <lineage>
        <taxon>Bacteria</taxon>
        <taxon>Pseudomonadati</taxon>
        <taxon>Pseudomonadota</taxon>
        <taxon>Gammaproteobacteria</taxon>
        <taxon>Thiotrichales</taxon>
        <taxon>Piscirickettsiaceae</taxon>
        <taxon>Piscirickettsia</taxon>
    </lineage>
</organism>
<dbReference type="SUPFAM" id="SSF143120">
    <property type="entry name" value="YefM-like"/>
    <property type="match status" value="1"/>
</dbReference>
<dbReference type="InterPro" id="IPR051405">
    <property type="entry name" value="phD/YefM_antitoxin"/>
</dbReference>
<dbReference type="NCBIfam" id="TIGR01552">
    <property type="entry name" value="phd_fam"/>
    <property type="match status" value="1"/>
</dbReference>
<accession>A0AAC9EVK8</accession>
<comment type="similarity">
    <text evidence="1 2">Belongs to the phD/YefM antitoxin family.</text>
</comment>
<evidence type="ECO:0000256" key="1">
    <source>
        <dbReference type="ARBA" id="ARBA00009981"/>
    </source>
</evidence>
<dbReference type="InterPro" id="IPR006442">
    <property type="entry name" value="Antitoxin_Phd/YefM"/>
</dbReference>
<comment type="function">
    <text evidence="2">Antitoxin component of a type II toxin-antitoxin (TA) system.</text>
</comment>
<proteinExistence type="inferred from homology"/>
<dbReference type="AlphaFoldDB" id="A0AAC9EVK8"/>
<evidence type="ECO:0000313" key="4">
    <source>
        <dbReference type="Proteomes" id="UP000029558"/>
    </source>
</evidence>
<dbReference type="RefSeq" id="WP_027243211.1">
    <property type="nucleotide sequence ID" value="NZ_CP012511.1"/>
</dbReference>
<dbReference type="InterPro" id="IPR036165">
    <property type="entry name" value="YefM-like_sf"/>
</dbReference>
<dbReference type="Gene3D" id="3.40.1620.10">
    <property type="entry name" value="YefM-like domain"/>
    <property type="match status" value="1"/>
</dbReference>
<dbReference type="EMBL" id="CP012511">
    <property type="protein sequence ID" value="ALB24466.1"/>
    <property type="molecule type" value="Genomic_DNA"/>
</dbReference>